<organism evidence="2 3">
    <name type="scientific">Aspergillus minisclerotigenes</name>
    <dbReference type="NCBI Taxonomy" id="656917"/>
    <lineage>
        <taxon>Eukaryota</taxon>
        <taxon>Fungi</taxon>
        <taxon>Dikarya</taxon>
        <taxon>Ascomycota</taxon>
        <taxon>Pezizomycotina</taxon>
        <taxon>Eurotiomycetes</taxon>
        <taxon>Eurotiomycetidae</taxon>
        <taxon>Eurotiales</taxon>
        <taxon>Aspergillaceae</taxon>
        <taxon>Aspergillus</taxon>
        <taxon>Aspergillus subgen. Circumdati</taxon>
    </lineage>
</organism>
<dbReference type="Proteomes" id="UP000326289">
    <property type="component" value="Unassembled WGS sequence"/>
</dbReference>
<feature type="chain" id="PRO_5024973936" evidence="1">
    <location>
        <begin position="20"/>
        <end position="171"/>
    </location>
</feature>
<evidence type="ECO:0000313" key="3">
    <source>
        <dbReference type="Proteomes" id="UP000326289"/>
    </source>
</evidence>
<gene>
    <name evidence="2" type="ORF">BDV30DRAFT_15059</name>
</gene>
<dbReference type="AlphaFoldDB" id="A0A5N6IPL0"/>
<protein>
    <submittedName>
        <fullName evidence="2">Uncharacterized protein</fullName>
    </submittedName>
</protein>
<keyword evidence="1" id="KW-0732">Signal</keyword>
<feature type="signal peptide" evidence="1">
    <location>
        <begin position="1"/>
        <end position="19"/>
    </location>
</feature>
<evidence type="ECO:0000313" key="2">
    <source>
        <dbReference type="EMBL" id="KAB8268318.1"/>
    </source>
</evidence>
<accession>A0A5N6IPL0</accession>
<name>A0A5N6IPL0_9EURO</name>
<reference evidence="2 3" key="1">
    <citation type="submission" date="2019-04" db="EMBL/GenBank/DDBJ databases">
        <title>Fungal friends and foes A comparative genomics study of 23 Aspergillus species from section Flavi.</title>
        <authorList>
            <consortium name="DOE Joint Genome Institute"/>
            <person name="Kjaerbolling I."/>
            <person name="Vesth T.C."/>
            <person name="Frisvad J.C."/>
            <person name="Nybo J.L."/>
            <person name="Theobald S."/>
            <person name="Kildgaard S."/>
            <person name="Petersen T.I."/>
            <person name="Kuo A."/>
            <person name="Sato A."/>
            <person name="Lyhne E.K."/>
            <person name="Kogle M.E."/>
            <person name="Wiebenga A."/>
            <person name="Kun R.S."/>
            <person name="Lubbers R.J."/>
            <person name="Makela M.R."/>
            <person name="Barry K."/>
            <person name="Chovatia M."/>
            <person name="Clum A."/>
            <person name="Daum C."/>
            <person name="Haridas S."/>
            <person name="He G."/>
            <person name="LaButti K."/>
            <person name="Lipzen A."/>
            <person name="Mondo S."/>
            <person name="Pangilinan J."/>
            <person name="Riley R."/>
            <person name="Salamov A."/>
            <person name="Simmons B.A."/>
            <person name="Magnuson J.K."/>
            <person name="Henrissat B."/>
            <person name="Mortensen U.H."/>
            <person name="Larsen T.O."/>
            <person name="De vries R.P."/>
            <person name="Grigoriev I.V."/>
            <person name="Machida M."/>
            <person name="Baker S.E."/>
            <person name="Andersen M.R."/>
        </authorList>
    </citation>
    <scope>NUCLEOTIDE SEQUENCE [LARGE SCALE GENOMIC DNA]</scope>
    <source>
        <strain evidence="2 3">CBS 117635</strain>
    </source>
</reference>
<dbReference type="EMBL" id="ML732872">
    <property type="protein sequence ID" value="KAB8268318.1"/>
    <property type="molecule type" value="Genomic_DNA"/>
</dbReference>
<evidence type="ECO:0000256" key="1">
    <source>
        <dbReference type="SAM" id="SignalP"/>
    </source>
</evidence>
<sequence>MIPFKLKLYQIFVLATAFADIAEPTSPCSSIGKGTHHPEVLSSHEVDIPRNGSEANLTYTYRINCLTGTVDDESWEEARKGLSLTCFLGLHFNTLVTYYYGSAVAFASALAPTSCTTFEVSDIFAQMKSKCGSNRASAYVFGIPPPNVPGYGIFNRDDEIVECPLVCYQPV</sequence>
<proteinExistence type="predicted"/>
<keyword evidence="3" id="KW-1185">Reference proteome</keyword>